<comment type="similarity">
    <text evidence="1 9">Belongs to the peptidase A8 family.</text>
</comment>
<keyword evidence="6" id="KW-0378">Hydrolase</keyword>
<feature type="region of interest" description="Disordered" evidence="10">
    <location>
        <begin position="213"/>
        <end position="234"/>
    </location>
</feature>
<dbReference type="Proteomes" id="UP001240643">
    <property type="component" value="Unassembled WGS sequence"/>
</dbReference>
<evidence type="ECO:0000256" key="7">
    <source>
        <dbReference type="ARBA" id="ARBA00022989"/>
    </source>
</evidence>
<dbReference type="RefSeq" id="WP_256547633.1">
    <property type="nucleotide sequence ID" value="NZ_CP101809.1"/>
</dbReference>
<dbReference type="PANTHER" id="PTHR33695">
    <property type="entry name" value="LIPOPROTEIN SIGNAL PEPTIDASE"/>
    <property type="match status" value="1"/>
</dbReference>
<keyword evidence="3" id="KW-0645">Protease</keyword>
<keyword evidence="4 11" id="KW-0812">Transmembrane</keyword>
<evidence type="ECO:0000256" key="3">
    <source>
        <dbReference type="ARBA" id="ARBA00022670"/>
    </source>
</evidence>
<accession>A0ABU0LYI1</accession>
<keyword evidence="5" id="KW-0064">Aspartyl protease</keyword>
<dbReference type="PANTHER" id="PTHR33695:SF1">
    <property type="entry name" value="LIPOPROTEIN SIGNAL PEPTIDASE"/>
    <property type="match status" value="1"/>
</dbReference>
<feature type="compositionally biased region" description="Basic and acidic residues" evidence="10">
    <location>
        <begin position="218"/>
        <end position="234"/>
    </location>
</feature>
<evidence type="ECO:0000256" key="4">
    <source>
        <dbReference type="ARBA" id="ARBA00022692"/>
    </source>
</evidence>
<evidence type="ECO:0000256" key="9">
    <source>
        <dbReference type="RuleBase" id="RU004181"/>
    </source>
</evidence>
<gene>
    <name evidence="12" type="ORF">J2Z62_000111</name>
</gene>
<evidence type="ECO:0000256" key="2">
    <source>
        <dbReference type="ARBA" id="ARBA00022475"/>
    </source>
</evidence>
<name>A0ABU0LYI1_9BACT</name>
<keyword evidence="12" id="KW-0449">Lipoprotein</keyword>
<keyword evidence="13" id="KW-1185">Reference proteome</keyword>
<evidence type="ECO:0000313" key="13">
    <source>
        <dbReference type="Proteomes" id="UP001240643"/>
    </source>
</evidence>
<dbReference type="InterPro" id="IPR001872">
    <property type="entry name" value="Peptidase_A8"/>
</dbReference>
<keyword evidence="2" id="KW-1003">Cell membrane</keyword>
<evidence type="ECO:0000256" key="10">
    <source>
        <dbReference type="SAM" id="MobiDB-lite"/>
    </source>
</evidence>
<comment type="caution">
    <text evidence="12">The sequence shown here is derived from an EMBL/GenBank/DDBJ whole genome shotgun (WGS) entry which is preliminary data.</text>
</comment>
<keyword evidence="7 11" id="KW-1133">Transmembrane helix</keyword>
<dbReference type="EMBL" id="JAUSWO010000001">
    <property type="protein sequence ID" value="MDQ0513673.1"/>
    <property type="molecule type" value="Genomic_DNA"/>
</dbReference>
<evidence type="ECO:0000256" key="11">
    <source>
        <dbReference type="SAM" id="Phobius"/>
    </source>
</evidence>
<reference evidence="12" key="1">
    <citation type="submission" date="2023-07" db="EMBL/GenBank/DDBJ databases">
        <title>Genomic Encyclopedia of Type Strains, Phase IV (KMG-IV): sequencing the most valuable type-strain genomes for metagenomic binning, comparative biology and taxonomic classification.</title>
        <authorList>
            <person name="Goeker M."/>
        </authorList>
    </citation>
    <scope>NUCLEOTIDE SEQUENCE [LARGE SCALE GENOMIC DNA]</scope>
    <source>
        <strain evidence="12">DSM 21204</strain>
    </source>
</reference>
<protein>
    <submittedName>
        <fullName evidence="12">Lipoprotein signal peptidase</fullName>
    </submittedName>
</protein>
<keyword evidence="8 11" id="KW-0472">Membrane</keyword>
<dbReference type="Pfam" id="PF01252">
    <property type="entry name" value="Peptidase_A8"/>
    <property type="match status" value="1"/>
</dbReference>
<evidence type="ECO:0000256" key="6">
    <source>
        <dbReference type="ARBA" id="ARBA00022801"/>
    </source>
</evidence>
<feature type="transmembrane region" description="Helical" evidence="11">
    <location>
        <begin position="112"/>
        <end position="130"/>
    </location>
</feature>
<proteinExistence type="inferred from homology"/>
<evidence type="ECO:0000313" key="12">
    <source>
        <dbReference type="EMBL" id="MDQ0513673.1"/>
    </source>
</evidence>
<evidence type="ECO:0000256" key="5">
    <source>
        <dbReference type="ARBA" id="ARBA00022750"/>
    </source>
</evidence>
<evidence type="ECO:0000256" key="8">
    <source>
        <dbReference type="ARBA" id="ARBA00023136"/>
    </source>
</evidence>
<organism evidence="12 13">
    <name type="scientific">Mycoplasmoides fastidiosum</name>
    <dbReference type="NCBI Taxonomy" id="92758"/>
    <lineage>
        <taxon>Bacteria</taxon>
        <taxon>Bacillati</taxon>
        <taxon>Mycoplasmatota</taxon>
        <taxon>Mycoplasmoidales</taxon>
        <taxon>Mycoplasmoidaceae</taxon>
        <taxon>Mycoplasmoides</taxon>
    </lineage>
</organism>
<feature type="transmembrane region" description="Helical" evidence="11">
    <location>
        <begin position="170"/>
        <end position="192"/>
    </location>
</feature>
<sequence>MKKIKRLMTPEFWQETWVQIKEYLHNIYVVNRKKLLLNYALSLIIMTVIFLAAFLLRQNAINATFQPSLNGWIILANRGISFGLLTGSAWVYVLQILPVILTGLALLRNINFFATVGLSLIFSAGLSNVIDRGLPDVFGQFVQGSTAAENGMYIARDAVVDYWQMSASGAVFNFPDVFIIVGIILFFLYSFYNGYIEAKVKMKEEQEREAAVTQAAAEQEHLSKSKNLDQLYKK</sequence>
<feature type="transmembrane region" description="Helical" evidence="11">
    <location>
        <begin position="36"/>
        <end position="56"/>
    </location>
</feature>
<evidence type="ECO:0000256" key="1">
    <source>
        <dbReference type="ARBA" id="ARBA00006139"/>
    </source>
</evidence>
<dbReference type="PRINTS" id="PR00781">
    <property type="entry name" value="LIPOSIGPTASE"/>
</dbReference>